<keyword evidence="5 6" id="KW-0472">Membrane</keyword>
<evidence type="ECO:0000256" key="1">
    <source>
        <dbReference type="ARBA" id="ARBA00004141"/>
    </source>
</evidence>
<feature type="transmembrane region" description="Helical" evidence="6">
    <location>
        <begin position="474"/>
        <end position="503"/>
    </location>
</feature>
<feature type="transmembrane region" description="Helical" evidence="6">
    <location>
        <begin position="81"/>
        <end position="103"/>
    </location>
</feature>
<evidence type="ECO:0000256" key="4">
    <source>
        <dbReference type="ARBA" id="ARBA00022989"/>
    </source>
</evidence>
<feature type="transmembrane region" description="Helical" evidence="6">
    <location>
        <begin position="184"/>
        <end position="205"/>
    </location>
</feature>
<gene>
    <name evidence="7" type="ORF">I5776_15310</name>
</gene>
<organism evidence="7 8">
    <name type="scientific">Heyndrickxia vini</name>
    <dbReference type="NCBI Taxonomy" id="1476025"/>
    <lineage>
        <taxon>Bacteria</taxon>
        <taxon>Bacillati</taxon>
        <taxon>Bacillota</taxon>
        <taxon>Bacilli</taxon>
        <taxon>Bacillales</taxon>
        <taxon>Bacillaceae</taxon>
        <taxon>Heyndrickxia</taxon>
    </lineage>
</organism>
<feature type="transmembrane region" description="Helical" evidence="6">
    <location>
        <begin position="515"/>
        <end position="536"/>
    </location>
</feature>
<feature type="transmembrane region" description="Helical" evidence="6">
    <location>
        <begin position="404"/>
        <end position="422"/>
    </location>
</feature>
<name>A0ABX7DZE6_9BACI</name>
<reference evidence="7 8" key="1">
    <citation type="submission" date="2020-11" db="EMBL/GenBank/DDBJ databases">
        <title>Taxonomic evaluation of the Bacillus sporothermodurans group of bacteria based on whole genome sequences.</title>
        <authorList>
            <person name="Fiedler G."/>
            <person name="Herbstmann A.-D."/>
            <person name="Doll E."/>
            <person name="Wenning M."/>
            <person name="Brinks E."/>
            <person name="Kabisch J."/>
            <person name="Breitenwieser F."/>
            <person name="Lappann M."/>
            <person name="Boehnlein C."/>
            <person name="Franz C."/>
        </authorList>
    </citation>
    <scope>NUCLEOTIDE SEQUENCE [LARGE SCALE GENOMIC DNA]</scope>
    <source>
        <strain evidence="7 8">JCM 19841</strain>
    </source>
</reference>
<feature type="transmembrane region" description="Helical" evidence="6">
    <location>
        <begin position="333"/>
        <end position="352"/>
    </location>
</feature>
<evidence type="ECO:0000256" key="5">
    <source>
        <dbReference type="ARBA" id="ARBA00023136"/>
    </source>
</evidence>
<dbReference type="EMBL" id="CP065425">
    <property type="protein sequence ID" value="QQZ08425.1"/>
    <property type="molecule type" value="Genomic_DNA"/>
</dbReference>
<evidence type="ECO:0000313" key="7">
    <source>
        <dbReference type="EMBL" id="QQZ08425.1"/>
    </source>
</evidence>
<evidence type="ECO:0000256" key="2">
    <source>
        <dbReference type="ARBA" id="ARBA00022448"/>
    </source>
</evidence>
<dbReference type="Pfam" id="PF03169">
    <property type="entry name" value="OPT"/>
    <property type="match status" value="1"/>
</dbReference>
<keyword evidence="8" id="KW-1185">Reference proteome</keyword>
<comment type="subcellular location">
    <subcellularLocation>
        <location evidence="1">Membrane</location>
        <topology evidence="1">Multi-pass membrane protein</topology>
    </subcellularLocation>
</comment>
<protein>
    <submittedName>
        <fullName evidence="7">OPT/YSL family transporter</fullName>
    </submittedName>
</protein>
<accession>A0ABX7DZE6</accession>
<dbReference type="Proteomes" id="UP000595691">
    <property type="component" value="Chromosome"/>
</dbReference>
<feature type="transmembrane region" description="Helical" evidence="6">
    <location>
        <begin position="109"/>
        <end position="131"/>
    </location>
</feature>
<feature type="transmembrane region" description="Helical" evidence="6">
    <location>
        <begin position="278"/>
        <end position="300"/>
    </location>
</feature>
<keyword evidence="4 6" id="KW-1133">Transmembrane helix</keyword>
<sequence>MKDKRMIEKKHPSAFEPMVILITVATAIFGAIIGVQLITSLGISANTSIIGAIFAMLIARIPLQAFLKFKSVHRQNLVQSSISAATFGAASSLILPIGIPYVLGLKELVIPLFIGVTLAMFADAILLYKFFDTKVFPAKEAWPPGIATAESIKAGDEGGKRAKLLSVGIGIGILGSIFKIPMSAFGVAFIGNIWALTMFGIGLLLKGYSVPLFGFDISEHYIPHGFMIGAGVVALIQVVFLIFKKNKVNTVLDKTKNETAASLEAVPLTRSEKDIGQAFGYGFIAYLLIALALAFMGGVLTDMSPGMIAGFLLFAAIAAFAHELIVGIAAMHAGWFPAFAVALITLIIGILIGFPAPALALLVGFSASTGVAFADMGYDLKTGYILRGNGQDPEFEKKGRRQQLFAGMIGFSVAAIVVLLTYENFFSRGMIPPVNHVYAATIQSGVSPDIAKQLLIWAIPGALLQLIGGSKRQLGVLFATGLLLTNPIAGWAVLAGIIIRFSVLKWKGKEAETPMTILAAGFIAGDALYSFFTSIFKIGK</sequence>
<dbReference type="InterPro" id="IPR004813">
    <property type="entry name" value="OPT"/>
</dbReference>
<feature type="transmembrane region" description="Helical" evidence="6">
    <location>
        <begin position="225"/>
        <end position="243"/>
    </location>
</feature>
<feature type="transmembrane region" description="Helical" evidence="6">
    <location>
        <begin position="49"/>
        <end position="69"/>
    </location>
</feature>
<keyword evidence="3 6" id="KW-0812">Transmembrane</keyword>
<evidence type="ECO:0000313" key="8">
    <source>
        <dbReference type="Proteomes" id="UP000595691"/>
    </source>
</evidence>
<feature type="transmembrane region" description="Helical" evidence="6">
    <location>
        <begin position="306"/>
        <end position="326"/>
    </location>
</feature>
<feature type="transmembrane region" description="Helical" evidence="6">
    <location>
        <begin position="20"/>
        <end position="43"/>
    </location>
</feature>
<proteinExistence type="predicted"/>
<evidence type="ECO:0000256" key="3">
    <source>
        <dbReference type="ARBA" id="ARBA00022692"/>
    </source>
</evidence>
<evidence type="ECO:0000256" key="6">
    <source>
        <dbReference type="SAM" id="Phobius"/>
    </source>
</evidence>
<dbReference type="RefSeq" id="WP_202777243.1">
    <property type="nucleotide sequence ID" value="NZ_CP065425.1"/>
</dbReference>
<keyword evidence="2" id="KW-0813">Transport</keyword>